<feature type="coiled-coil region" evidence="1">
    <location>
        <begin position="11"/>
        <end position="48"/>
    </location>
</feature>
<reference evidence="2" key="1">
    <citation type="submission" date="2018-05" db="EMBL/GenBank/DDBJ databases">
        <title>Draft genome of Mucuna pruriens seed.</title>
        <authorList>
            <person name="Nnadi N.E."/>
            <person name="Vos R."/>
            <person name="Hasami M.H."/>
            <person name="Devisetty U.K."/>
            <person name="Aguiy J.C."/>
        </authorList>
    </citation>
    <scope>NUCLEOTIDE SEQUENCE [LARGE SCALE GENOMIC DNA]</scope>
    <source>
        <strain evidence="2">JCA_2017</strain>
    </source>
</reference>
<keyword evidence="1" id="KW-0175">Coiled coil</keyword>
<name>A0A371GQ40_MUCPR</name>
<comment type="caution">
    <text evidence="2">The sequence shown here is derived from an EMBL/GenBank/DDBJ whole genome shotgun (WGS) entry which is preliminary data.</text>
</comment>
<dbReference type="Proteomes" id="UP000257109">
    <property type="component" value="Unassembled WGS sequence"/>
</dbReference>
<dbReference type="AlphaFoldDB" id="A0A371GQ40"/>
<sequence>MQNSHMISLEYKNYKEKYMKVLSQNEKNKKENEKLTKQSFEVEKLKHEIACLRKFLSKFLSGSSNMKMLLKNQRHIFNKSRIGYDKKSKSSKSYTTSYKYCGKSGQLETRYIFSRKKKRILAGTWRLLRLLYLLLYIEGLKYNLLSISQFCDGEFTISFDKDSCIIRCSDDTTLFTIKRNNNLHKINLKDLNK</sequence>
<evidence type="ECO:0000256" key="1">
    <source>
        <dbReference type="SAM" id="Coils"/>
    </source>
</evidence>
<feature type="non-terminal residue" evidence="2">
    <location>
        <position position="1"/>
    </location>
</feature>
<evidence type="ECO:0000313" key="3">
    <source>
        <dbReference type="Proteomes" id="UP000257109"/>
    </source>
</evidence>
<gene>
    <name evidence="2" type="ORF">CR513_25170</name>
</gene>
<dbReference type="EMBL" id="QJKJ01004812">
    <property type="protein sequence ID" value="RDX92662.1"/>
    <property type="molecule type" value="Genomic_DNA"/>
</dbReference>
<proteinExistence type="predicted"/>
<dbReference type="OrthoDB" id="1932348at2759"/>
<accession>A0A371GQ40</accession>
<protein>
    <submittedName>
        <fullName evidence="2">Uncharacterized protein</fullName>
    </submittedName>
</protein>
<organism evidence="2 3">
    <name type="scientific">Mucuna pruriens</name>
    <name type="common">Velvet bean</name>
    <name type="synonym">Dolichos pruriens</name>
    <dbReference type="NCBI Taxonomy" id="157652"/>
    <lineage>
        <taxon>Eukaryota</taxon>
        <taxon>Viridiplantae</taxon>
        <taxon>Streptophyta</taxon>
        <taxon>Embryophyta</taxon>
        <taxon>Tracheophyta</taxon>
        <taxon>Spermatophyta</taxon>
        <taxon>Magnoliopsida</taxon>
        <taxon>eudicotyledons</taxon>
        <taxon>Gunneridae</taxon>
        <taxon>Pentapetalae</taxon>
        <taxon>rosids</taxon>
        <taxon>fabids</taxon>
        <taxon>Fabales</taxon>
        <taxon>Fabaceae</taxon>
        <taxon>Papilionoideae</taxon>
        <taxon>50 kb inversion clade</taxon>
        <taxon>NPAAA clade</taxon>
        <taxon>indigoferoid/millettioid clade</taxon>
        <taxon>Phaseoleae</taxon>
        <taxon>Mucuna</taxon>
    </lineage>
</organism>
<keyword evidence="3" id="KW-1185">Reference proteome</keyword>
<evidence type="ECO:0000313" key="2">
    <source>
        <dbReference type="EMBL" id="RDX92662.1"/>
    </source>
</evidence>